<proteinExistence type="predicted"/>
<dbReference type="KEGG" id="bgt:106077171"/>
<sequence length="126" mass="13644">MFKQRRNKMIAVSPMSLIAALFGMSLVGLIEPKLHVEFGISPLDGDAETSSDVSITCAISDDTVNSGSMSNYDIQRCLIYKIDGSGWTALAAISKAESTRLFYSVIPRLLKQQGALLKVSMDPLSV</sequence>
<dbReference type="Proteomes" id="UP000076420">
    <property type="component" value="Unassembled WGS sequence"/>
</dbReference>
<dbReference type="VEuPathDB" id="VectorBase:BGLB023774"/>
<reference evidence="1" key="1">
    <citation type="submission" date="2020-05" db="UniProtKB">
        <authorList>
            <consortium name="EnsemblMetazoa"/>
        </authorList>
    </citation>
    <scope>IDENTIFICATION</scope>
    <source>
        <strain evidence="1">BB02</strain>
    </source>
</reference>
<dbReference type="EnsemblMetazoa" id="BGLB023774-RA">
    <property type="protein sequence ID" value="BGLB023774-PA"/>
    <property type="gene ID" value="BGLB023774"/>
</dbReference>
<accession>A0A2C9KUR3</accession>
<name>A0A2C9KUR3_BIOGL</name>
<protein>
    <submittedName>
        <fullName evidence="1">Uncharacterized protein</fullName>
    </submittedName>
</protein>
<dbReference type="VEuPathDB" id="VectorBase:BGLAX_034609"/>
<gene>
    <name evidence="1" type="primary">106077171</name>
</gene>
<evidence type="ECO:0000313" key="1">
    <source>
        <dbReference type="EnsemblMetazoa" id="BGLB023774-PA"/>
    </source>
</evidence>
<evidence type="ECO:0000313" key="2">
    <source>
        <dbReference type="Proteomes" id="UP000076420"/>
    </source>
</evidence>
<dbReference type="OrthoDB" id="10545283at2759"/>
<dbReference type="AlphaFoldDB" id="A0A2C9KUR3"/>
<organism evidence="1 2">
    <name type="scientific">Biomphalaria glabrata</name>
    <name type="common">Bloodfluke planorb</name>
    <name type="synonym">Freshwater snail</name>
    <dbReference type="NCBI Taxonomy" id="6526"/>
    <lineage>
        <taxon>Eukaryota</taxon>
        <taxon>Metazoa</taxon>
        <taxon>Spiralia</taxon>
        <taxon>Lophotrochozoa</taxon>
        <taxon>Mollusca</taxon>
        <taxon>Gastropoda</taxon>
        <taxon>Heterobranchia</taxon>
        <taxon>Euthyneura</taxon>
        <taxon>Panpulmonata</taxon>
        <taxon>Hygrophila</taxon>
        <taxon>Lymnaeoidea</taxon>
        <taxon>Planorbidae</taxon>
        <taxon>Biomphalaria</taxon>
    </lineage>
</organism>